<evidence type="ECO:0000259" key="8">
    <source>
        <dbReference type="Pfam" id="PF06808"/>
    </source>
</evidence>
<name>A0A1C7D7B4_9SPHN</name>
<evidence type="ECO:0000256" key="6">
    <source>
        <dbReference type="ARBA" id="ARBA00023136"/>
    </source>
</evidence>
<keyword evidence="6 7" id="KW-0472">Membrane</keyword>
<feature type="transmembrane region" description="Helical" evidence="7">
    <location>
        <begin position="393"/>
        <end position="414"/>
    </location>
</feature>
<feature type="transmembrane region" description="Helical" evidence="7">
    <location>
        <begin position="302"/>
        <end position="327"/>
    </location>
</feature>
<comment type="function">
    <text evidence="7">Part of the tripartite ATP-independent periplasmic (TRAP) transport system.</text>
</comment>
<gene>
    <name evidence="9" type="primary">siaT</name>
    <name evidence="9" type="ORF">A6F65_01026</name>
</gene>
<organism evidence="9 10">
    <name type="scientific">Paraurantiacibacter namhicola</name>
    <dbReference type="NCBI Taxonomy" id="645517"/>
    <lineage>
        <taxon>Bacteria</taxon>
        <taxon>Pseudomonadati</taxon>
        <taxon>Pseudomonadota</taxon>
        <taxon>Alphaproteobacteria</taxon>
        <taxon>Sphingomonadales</taxon>
        <taxon>Erythrobacteraceae</taxon>
        <taxon>Paraurantiacibacter</taxon>
    </lineage>
</organism>
<feature type="transmembrane region" description="Helical" evidence="7">
    <location>
        <begin position="50"/>
        <end position="69"/>
    </location>
</feature>
<evidence type="ECO:0000256" key="7">
    <source>
        <dbReference type="RuleBase" id="RU369079"/>
    </source>
</evidence>
<evidence type="ECO:0000256" key="3">
    <source>
        <dbReference type="ARBA" id="ARBA00022519"/>
    </source>
</evidence>
<dbReference type="InterPro" id="IPR010656">
    <property type="entry name" value="DctM"/>
</dbReference>
<keyword evidence="10" id="KW-1185">Reference proteome</keyword>
<dbReference type="Proteomes" id="UP000092698">
    <property type="component" value="Chromosome"/>
</dbReference>
<feature type="transmembrane region" description="Helical" evidence="7">
    <location>
        <begin position="171"/>
        <end position="193"/>
    </location>
</feature>
<dbReference type="RefSeq" id="WP_067786504.1">
    <property type="nucleotide sequence ID" value="NZ_CP016545.1"/>
</dbReference>
<evidence type="ECO:0000313" key="9">
    <source>
        <dbReference type="EMBL" id="ANU07335.1"/>
    </source>
</evidence>
<keyword evidence="5 7" id="KW-1133">Transmembrane helix</keyword>
<dbReference type="EMBL" id="CP016545">
    <property type="protein sequence ID" value="ANU07335.1"/>
    <property type="molecule type" value="Genomic_DNA"/>
</dbReference>
<dbReference type="Pfam" id="PF06808">
    <property type="entry name" value="DctM"/>
    <property type="match status" value="1"/>
</dbReference>
<feature type="domain" description="TRAP C4-dicarboxylate transport system permease DctM subunit" evidence="8">
    <location>
        <begin position="7"/>
        <end position="416"/>
    </location>
</feature>
<comment type="subcellular location">
    <subcellularLocation>
        <location evidence="1 7">Cell inner membrane</location>
        <topology evidence="1 7">Multi-pass membrane protein</topology>
    </subcellularLocation>
</comment>
<feature type="transmembrane region" description="Helical" evidence="7">
    <location>
        <begin position="214"/>
        <end position="236"/>
    </location>
</feature>
<evidence type="ECO:0000256" key="2">
    <source>
        <dbReference type="ARBA" id="ARBA00022475"/>
    </source>
</evidence>
<comment type="subunit">
    <text evidence="7">The complex comprises the extracytoplasmic solute receptor protein and the two transmembrane proteins.</text>
</comment>
<feature type="transmembrane region" description="Helical" evidence="7">
    <location>
        <begin position="101"/>
        <end position="122"/>
    </location>
</feature>
<feature type="transmembrane region" description="Helical" evidence="7">
    <location>
        <begin position="359"/>
        <end position="381"/>
    </location>
</feature>
<feature type="transmembrane region" description="Helical" evidence="7">
    <location>
        <begin position="334"/>
        <end position="353"/>
    </location>
</feature>
<dbReference type="AlphaFoldDB" id="A0A1C7D7B4"/>
<feature type="transmembrane region" description="Helical" evidence="7">
    <location>
        <begin position="242"/>
        <end position="260"/>
    </location>
</feature>
<dbReference type="InterPro" id="IPR004681">
    <property type="entry name" value="TRAP_DctM"/>
</dbReference>
<keyword evidence="3 7" id="KW-0997">Cell inner membrane</keyword>
<keyword evidence="4 7" id="KW-0812">Transmembrane</keyword>
<dbReference type="NCBIfam" id="TIGR00786">
    <property type="entry name" value="dctM"/>
    <property type="match status" value="1"/>
</dbReference>
<dbReference type="PANTHER" id="PTHR33362:SF2">
    <property type="entry name" value="TRAP TRANSPORTER LARGE PERMEASE PROTEIN"/>
    <property type="match status" value="1"/>
</dbReference>
<dbReference type="GO" id="GO:0022857">
    <property type="term" value="F:transmembrane transporter activity"/>
    <property type="evidence" value="ECO:0007669"/>
    <property type="project" value="UniProtKB-UniRule"/>
</dbReference>
<dbReference type="PANTHER" id="PTHR33362">
    <property type="entry name" value="SIALIC ACID TRAP TRANSPORTER PERMEASE PROTEIN SIAT-RELATED"/>
    <property type="match status" value="1"/>
</dbReference>
<comment type="similarity">
    <text evidence="7">Belongs to the TRAP transporter large permease family.</text>
</comment>
<accession>A0A1C7D7B4</accession>
<evidence type="ECO:0000256" key="4">
    <source>
        <dbReference type="ARBA" id="ARBA00022692"/>
    </source>
</evidence>
<evidence type="ECO:0000313" key="10">
    <source>
        <dbReference type="Proteomes" id="UP000092698"/>
    </source>
</evidence>
<proteinExistence type="inferred from homology"/>
<keyword evidence="7" id="KW-0813">Transport</keyword>
<evidence type="ECO:0000256" key="1">
    <source>
        <dbReference type="ARBA" id="ARBA00004429"/>
    </source>
</evidence>
<dbReference type="STRING" id="645517.A6F65_01026"/>
<dbReference type="PATRIC" id="fig|645517.4.peg.1020"/>
<keyword evidence="2" id="KW-1003">Cell membrane</keyword>
<feature type="transmembrane region" description="Helical" evidence="7">
    <location>
        <begin position="272"/>
        <end position="296"/>
    </location>
</feature>
<dbReference type="OrthoDB" id="9790209at2"/>
<sequence length="427" mass="44585">MEILVLFAVLFLLLALGVPVAFALFGAALAVFAVIDIPLIVAVQRMAAGISIFTLMAIPFFIFAGDLMYRAGIADRLVRVADAAFGRVRGGLGLVDVGASMMFGAVSGSAIASASAIGSTMVPLMDEKGYDRDYSVNVTVTAAVVGLLIPPSHNMIIYAAASGIGVSIGDLFLAGIVPGLLTGFMLMVTAWLVARKRNLPTGTFPGWRAFFRALVYAIPGVMTGVIIMGGILSGIFTATESSAIAVIYTVLVGALVYRSLGLKGFFEAAQKSVRTASMVLFIIAAATAFGFALALLEVPAELAALIGLMTDNPILTLLIINVMLLVLGTFMDMAPLIVICTPIFLPVAMATGVDPVHFGIILMLNLGIGLVTPPVGSVLFVGSAVGNIAIPELVRTIWPFYLTLIAALVLVTFWPDLSLALPRAFPA</sequence>
<protein>
    <recommendedName>
        <fullName evidence="7">TRAP transporter large permease protein</fullName>
    </recommendedName>
</protein>
<dbReference type="PIRSF" id="PIRSF006066">
    <property type="entry name" value="HI0050"/>
    <property type="match status" value="1"/>
</dbReference>
<dbReference type="KEGG" id="anh:A6F65_01026"/>
<reference evidence="9 10" key="1">
    <citation type="submission" date="2016-07" db="EMBL/GenBank/DDBJ databases">
        <title>Complete genome sequence of Altererythrobacter namhicola JCM 16345T, containing esterase-encoding genes.</title>
        <authorList>
            <person name="Cheng H."/>
            <person name="Wu Y.-H."/>
            <person name="Jian S.-L."/>
            <person name="Huo Y.-Y."/>
            <person name="Wang C.-S."/>
            <person name="Xu X.-W."/>
        </authorList>
    </citation>
    <scope>NUCLEOTIDE SEQUENCE [LARGE SCALE GENOMIC DNA]</scope>
    <source>
        <strain evidence="9 10">JCM 16345</strain>
    </source>
</reference>
<evidence type="ECO:0000256" key="5">
    <source>
        <dbReference type="ARBA" id="ARBA00022989"/>
    </source>
</evidence>
<dbReference type="GO" id="GO:0005886">
    <property type="term" value="C:plasma membrane"/>
    <property type="evidence" value="ECO:0007669"/>
    <property type="project" value="UniProtKB-SubCell"/>
</dbReference>
<feature type="transmembrane region" description="Helical" evidence="7">
    <location>
        <begin position="134"/>
        <end position="151"/>
    </location>
</feature>